<dbReference type="EMBL" id="JACHXN010000011">
    <property type="protein sequence ID" value="MBB3147323.1"/>
    <property type="molecule type" value="Genomic_DNA"/>
</dbReference>
<sequence length="93" mass="9788">MTEMNDESRNWRPGFKEEKMREFATDEMPALAAKYNIPPDSLRIVARTFEAGGANARSVTLAPGIDVGANDKAAICVSIGAGVGVTGCISIGT</sequence>
<gene>
    <name evidence="1" type="ORF">FHS21_003739</name>
</gene>
<reference evidence="1 2" key="1">
    <citation type="submission" date="2020-08" db="EMBL/GenBank/DDBJ databases">
        <title>Genomic Encyclopedia of Type Strains, Phase III (KMG-III): the genomes of soil and plant-associated and newly described type strains.</title>
        <authorList>
            <person name="Whitman W."/>
        </authorList>
    </citation>
    <scope>NUCLEOTIDE SEQUENCE [LARGE SCALE GENOMIC DNA]</scope>
    <source>
        <strain evidence="1 2">CECT 7015</strain>
    </source>
</reference>
<evidence type="ECO:0000313" key="2">
    <source>
        <dbReference type="Proteomes" id="UP000554520"/>
    </source>
</evidence>
<name>A0A839UBS9_9HYPH</name>
<accession>A0A839UBS9</accession>
<evidence type="ECO:0000313" key="1">
    <source>
        <dbReference type="EMBL" id="MBB3147323.1"/>
    </source>
</evidence>
<protein>
    <submittedName>
        <fullName evidence="1">Azurin</fullName>
    </submittedName>
</protein>
<organism evidence="1 2">
    <name type="scientific">Phyllobacterium trifolii</name>
    <dbReference type="NCBI Taxonomy" id="300193"/>
    <lineage>
        <taxon>Bacteria</taxon>
        <taxon>Pseudomonadati</taxon>
        <taxon>Pseudomonadota</taxon>
        <taxon>Alphaproteobacteria</taxon>
        <taxon>Hyphomicrobiales</taxon>
        <taxon>Phyllobacteriaceae</taxon>
        <taxon>Phyllobacterium</taxon>
    </lineage>
</organism>
<comment type="caution">
    <text evidence="1">The sequence shown here is derived from an EMBL/GenBank/DDBJ whole genome shotgun (WGS) entry which is preliminary data.</text>
</comment>
<dbReference type="Proteomes" id="UP000554520">
    <property type="component" value="Unassembled WGS sequence"/>
</dbReference>
<dbReference type="AlphaFoldDB" id="A0A839UBS9"/>
<keyword evidence="2" id="KW-1185">Reference proteome</keyword>
<proteinExistence type="predicted"/>